<dbReference type="InterPro" id="IPR013059">
    <property type="entry name" value="Trp_tyr_transpt"/>
</dbReference>
<accession>Q6LPC9</accession>
<feature type="transmembrane region" description="Helical" evidence="10">
    <location>
        <begin position="152"/>
        <end position="170"/>
    </location>
</feature>
<dbReference type="PRINTS" id="PR00166">
    <property type="entry name" value="AROAAPRMEASE"/>
</dbReference>
<keyword evidence="4 10" id="KW-1003">Cell membrane</keyword>
<evidence type="ECO:0000256" key="10">
    <source>
        <dbReference type="RuleBase" id="RU367149"/>
    </source>
</evidence>
<comment type="subcellular location">
    <subcellularLocation>
        <location evidence="1 10">Cell inner membrane</location>
        <topology evidence="1 10">Multi-pass membrane protein</topology>
    </subcellularLocation>
</comment>
<keyword evidence="8 10" id="KW-1133">Transmembrane helix</keyword>
<dbReference type="Proteomes" id="UP000000593">
    <property type="component" value="Chromosome 1"/>
</dbReference>
<feature type="transmembrane region" description="Helical" evidence="10">
    <location>
        <begin position="336"/>
        <end position="356"/>
    </location>
</feature>
<dbReference type="PROSITE" id="PS00594">
    <property type="entry name" value="AROMATIC_AA_PERMEASE_1"/>
    <property type="match status" value="1"/>
</dbReference>
<dbReference type="Gene3D" id="1.20.1740.10">
    <property type="entry name" value="Amino acid/polyamine transporter I"/>
    <property type="match status" value="1"/>
</dbReference>
<dbReference type="AlphaFoldDB" id="Q6LPC9"/>
<evidence type="ECO:0000256" key="2">
    <source>
        <dbReference type="ARBA" id="ARBA00005452"/>
    </source>
</evidence>
<organism evidence="11 12">
    <name type="scientific">Photobacterium profundum (strain SS9)</name>
    <dbReference type="NCBI Taxonomy" id="298386"/>
    <lineage>
        <taxon>Bacteria</taxon>
        <taxon>Pseudomonadati</taxon>
        <taxon>Pseudomonadota</taxon>
        <taxon>Gammaproteobacteria</taxon>
        <taxon>Vibrionales</taxon>
        <taxon>Vibrionaceae</taxon>
        <taxon>Photobacterium</taxon>
    </lineage>
</organism>
<dbReference type="PANTHER" id="PTHR46997">
    <property type="entry name" value="LOW AFFINITY TRYPTOPHAN PERMEASE-RELATED"/>
    <property type="match status" value="1"/>
</dbReference>
<gene>
    <name evidence="11" type="primary">TYRP</name>
    <name evidence="11" type="ordered locus">PBPRA2465</name>
</gene>
<evidence type="ECO:0000256" key="6">
    <source>
        <dbReference type="ARBA" id="ARBA00022692"/>
    </source>
</evidence>
<dbReference type="EMBL" id="CR378671">
    <property type="protein sequence ID" value="CAG20847.1"/>
    <property type="molecule type" value="Genomic_DNA"/>
</dbReference>
<feature type="transmembrane region" description="Helical" evidence="10">
    <location>
        <begin position="85"/>
        <end position="105"/>
    </location>
</feature>
<reference evidence="12" key="1">
    <citation type="journal article" date="2005" name="Science">
        <title>Life at depth: Photobacterium profundum genome sequence and expression analysis.</title>
        <authorList>
            <person name="Vezzi A."/>
            <person name="Campanaro S."/>
            <person name="D'Angelo M."/>
            <person name="Simonato F."/>
            <person name="Vitulo N."/>
            <person name="Lauro F.M."/>
            <person name="Cestaro A."/>
            <person name="Malacrida G."/>
            <person name="Simionati B."/>
            <person name="Cannata N."/>
            <person name="Romualdi C."/>
            <person name="Bartlett D.H."/>
            <person name="Valle G."/>
        </authorList>
    </citation>
    <scope>NUCLEOTIDE SEQUENCE [LARGE SCALE GENOMIC DNA]</scope>
    <source>
        <strain evidence="12">ATCC BAA-1253 / SS9</strain>
    </source>
</reference>
<proteinExistence type="inferred from homology"/>
<feature type="transmembrane region" description="Helical" evidence="10">
    <location>
        <begin position="394"/>
        <end position="417"/>
    </location>
</feature>
<evidence type="ECO:0000256" key="3">
    <source>
        <dbReference type="ARBA" id="ARBA00022448"/>
    </source>
</evidence>
<dbReference type="HOGENOM" id="CLU_038102_3_0_6"/>
<comment type="similarity">
    <text evidence="2 10">Belongs to the amino acid/polyamine transporter 2 family. Mtr/TnaB/TyrP permease subfamily.</text>
</comment>
<dbReference type="KEGG" id="ppr:PBPRA2465"/>
<keyword evidence="7 10" id="KW-0029">Amino-acid transport</keyword>
<feature type="transmembrane region" description="Helical" evidence="10">
    <location>
        <begin position="37"/>
        <end position="59"/>
    </location>
</feature>
<evidence type="ECO:0000256" key="9">
    <source>
        <dbReference type="ARBA" id="ARBA00023136"/>
    </source>
</evidence>
<sequence>MTSMSMSKTFGSTLIIAGTTIGAGMLALPLASAGLGFTAATLTMMGIWALMIYTALLMLEVHQHADKNATLHTLAHQLLGRKGQVIASFAMMFLFYALCAAYIAGGGSQLNDKLTNWMGLSLAPQVGTVGFTVIIAIVVSIGTHSVDMVNRVLFSLKVIALAVMFVLLMPHVQAVNLVEMPIQKGLIISALPVIFTSFGFHGSIPSIVRYVGLDIKALRKIMVIGSATPLMVYILWQVASQGVLGQPDLMASTTLGSFIATLSNILHNPLVSQSVSVFADLALATSFLGVSLGLFDFISDILNRNNQVKGRMQTALVTFVPPLCFALFYPQGFIMALGYAAIALVILAIFLPVAMVRAQRKQINTLPVGQETHTTTTDKEIKTATYQVRGGTPALITVTSIGILIISAQLLQMIGVIPSVG</sequence>
<comment type="function">
    <text evidence="10">Involved in transporting aromatic amino acids across the cytoplasmic membrane.</text>
</comment>
<feature type="transmembrane region" description="Helical" evidence="10">
    <location>
        <begin position="277"/>
        <end position="298"/>
    </location>
</feature>
<feature type="transmembrane region" description="Helical" evidence="10">
    <location>
        <begin position="221"/>
        <end position="239"/>
    </location>
</feature>
<dbReference type="eggNOG" id="COG0814">
    <property type="taxonomic scope" value="Bacteria"/>
</dbReference>
<dbReference type="Pfam" id="PF03222">
    <property type="entry name" value="Trp_Tyr_perm"/>
    <property type="match status" value="1"/>
</dbReference>
<dbReference type="InterPro" id="IPR013061">
    <property type="entry name" value="Trp/try_permease_CS"/>
</dbReference>
<evidence type="ECO:0000256" key="8">
    <source>
        <dbReference type="ARBA" id="ARBA00022989"/>
    </source>
</evidence>
<dbReference type="GO" id="GO:0003333">
    <property type="term" value="P:amino acid transmembrane transport"/>
    <property type="evidence" value="ECO:0007669"/>
    <property type="project" value="InterPro"/>
</dbReference>
<feature type="transmembrane region" description="Helical" evidence="10">
    <location>
        <begin position="117"/>
        <end position="140"/>
    </location>
</feature>
<dbReference type="GO" id="GO:0005886">
    <property type="term" value="C:plasma membrane"/>
    <property type="evidence" value="ECO:0007669"/>
    <property type="project" value="UniProtKB-SubCell"/>
</dbReference>
<keyword evidence="12" id="KW-1185">Reference proteome</keyword>
<evidence type="ECO:0000256" key="7">
    <source>
        <dbReference type="ARBA" id="ARBA00022970"/>
    </source>
</evidence>
<feature type="transmembrane region" description="Helical" evidence="10">
    <location>
        <begin position="310"/>
        <end position="330"/>
    </location>
</feature>
<feature type="transmembrane region" description="Helical" evidence="10">
    <location>
        <begin position="182"/>
        <end position="200"/>
    </location>
</feature>
<evidence type="ECO:0000313" key="11">
    <source>
        <dbReference type="EMBL" id="CAG20847.1"/>
    </source>
</evidence>
<dbReference type="PANTHER" id="PTHR46997:SF2">
    <property type="entry name" value="TYROSINE-SPECIFIC TRANSPORT SYSTEM"/>
    <property type="match status" value="1"/>
</dbReference>
<keyword evidence="5 10" id="KW-0997">Cell inner membrane</keyword>
<keyword evidence="6 10" id="KW-0812">Transmembrane</keyword>
<name>Q6LPC9_PHOPR</name>
<dbReference type="GO" id="GO:0015173">
    <property type="term" value="F:aromatic amino acid transmembrane transporter activity"/>
    <property type="evidence" value="ECO:0007669"/>
    <property type="project" value="UniProtKB-UniRule"/>
</dbReference>
<dbReference type="InterPro" id="IPR018227">
    <property type="entry name" value="Amino_acid_transport_2"/>
</dbReference>
<dbReference type="STRING" id="298386.PBPRA2465"/>
<keyword evidence="3 10" id="KW-0813">Transport</keyword>
<evidence type="ECO:0000256" key="1">
    <source>
        <dbReference type="ARBA" id="ARBA00004429"/>
    </source>
</evidence>
<protein>
    <recommendedName>
        <fullName evidence="10">Aromatic amino acid permease</fullName>
    </recommendedName>
</protein>
<evidence type="ECO:0000313" key="12">
    <source>
        <dbReference type="Proteomes" id="UP000000593"/>
    </source>
</evidence>
<dbReference type="NCBIfam" id="TIGR00837">
    <property type="entry name" value="araaP"/>
    <property type="match status" value="1"/>
</dbReference>
<evidence type="ECO:0000256" key="5">
    <source>
        <dbReference type="ARBA" id="ARBA00022519"/>
    </source>
</evidence>
<evidence type="ECO:0000256" key="4">
    <source>
        <dbReference type="ARBA" id="ARBA00022475"/>
    </source>
</evidence>
<keyword evidence="9 10" id="KW-0472">Membrane</keyword>
<feature type="transmembrane region" description="Helical" evidence="10">
    <location>
        <begin position="12"/>
        <end position="31"/>
    </location>
</feature>